<dbReference type="AlphaFoldDB" id="A0A7W3QK12"/>
<reference evidence="2 3" key="1">
    <citation type="submission" date="2020-08" db="EMBL/GenBank/DDBJ databases">
        <title>Genomic Encyclopedia of Type Strains, Phase IV (KMG-IV): sequencing the most valuable type-strain genomes for metagenomic binning, comparative biology and taxonomic classification.</title>
        <authorList>
            <person name="Goeker M."/>
        </authorList>
    </citation>
    <scope>NUCLEOTIDE SEQUENCE [LARGE SCALE GENOMIC DNA]</scope>
    <source>
        <strain evidence="2 3">DSM 44197</strain>
    </source>
</reference>
<dbReference type="Proteomes" id="UP000572680">
    <property type="component" value="Unassembled WGS sequence"/>
</dbReference>
<accession>A0A7W3QK12</accession>
<dbReference type="InterPro" id="IPR025111">
    <property type="entry name" value="DUF4032"/>
</dbReference>
<name>A0A7W3QK12_ACTNM</name>
<sequence>MFTPPGESAAGLLDLPWREPLAEWTPATTGDRLVEIRQRGLSRHVVRFVSEGGEVYALKELADRLARREYRLLRRLRELGVPAVEVTGAVVDRPGDLDAILVTRFLDSSTSYRALFARPRGGQPTDRLLDALVELLVRLHLAGFMWGDCSLSNVLFRMDAGAFSAYLVDAETAELHPSLSEGQRHYDVDLARERIAGELFDLMAAGTLPPEVDPVAVADDTVRRYAALWDELTREETIRPEEQRYRIAERLRRINALGFDVDEVELVATDEGDGGSRLRVRTRVAEPGHHRRILFARTGLQTEENQARRLLNDIASYRGWLEREAGHPVPEVVAANRWLAEVYEPVVRSIPEELRGRLDEVELFHEVLEHRWFLSEKTGRDVGTTEAARDYCRSVLPTVPEDLIEP</sequence>
<keyword evidence="3" id="KW-1185">Reference proteome</keyword>
<comment type="caution">
    <text evidence="2">The sequence shown here is derived from an EMBL/GenBank/DDBJ whole genome shotgun (WGS) entry which is preliminary data.</text>
</comment>
<dbReference type="Pfam" id="PF13224">
    <property type="entry name" value="DUF4032"/>
    <property type="match status" value="1"/>
</dbReference>
<proteinExistence type="predicted"/>
<dbReference type="EMBL" id="JACJIA010000002">
    <property type="protein sequence ID" value="MBA8950009.1"/>
    <property type="molecule type" value="Genomic_DNA"/>
</dbReference>
<dbReference type="SUPFAM" id="SSF56112">
    <property type="entry name" value="Protein kinase-like (PK-like)"/>
    <property type="match status" value="1"/>
</dbReference>
<evidence type="ECO:0000313" key="2">
    <source>
        <dbReference type="EMBL" id="MBA8950009.1"/>
    </source>
</evidence>
<feature type="domain" description="DUF4032" evidence="1">
    <location>
        <begin position="228"/>
        <end position="396"/>
    </location>
</feature>
<protein>
    <recommendedName>
        <fullName evidence="1">DUF4032 domain-containing protein</fullName>
    </recommendedName>
</protein>
<dbReference type="Pfam" id="PF06293">
    <property type="entry name" value="Kdo"/>
    <property type="match status" value="1"/>
</dbReference>
<organism evidence="2 3">
    <name type="scientific">Actinomadura namibiensis</name>
    <dbReference type="NCBI Taxonomy" id="182080"/>
    <lineage>
        <taxon>Bacteria</taxon>
        <taxon>Bacillati</taxon>
        <taxon>Actinomycetota</taxon>
        <taxon>Actinomycetes</taxon>
        <taxon>Streptosporangiales</taxon>
        <taxon>Thermomonosporaceae</taxon>
        <taxon>Actinomadura</taxon>
    </lineage>
</organism>
<gene>
    <name evidence="2" type="ORF">HNR61_001622</name>
</gene>
<dbReference type="RefSeq" id="WP_220509131.1">
    <property type="nucleotide sequence ID" value="NZ_BAAALP010000031.1"/>
</dbReference>
<evidence type="ECO:0000259" key="1">
    <source>
        <dbReference type="Pfam" id="PF13224"/>
    </source>
</evidence>
<evidence type="ECO:0000313" key="3">
    <source>
        <dbReference type="Proteomes" id="UP000572680"/>
    </source>
</evidence>
<dbReference type="InterPro" id="IPR011009">
    <property type="entry name" value="Kinase-like_dom_sf"/>
</dbReference>